<dbReference type="GO" id="GO:0005886">
    <property type="term" value="C:plasma membrane"/>
    <property type="evidence" value="ECO:0007669"/>
    <property type="project" value="UniProtKB-SubCell"/>
</dbReference>
<dbReference type="FunFam" id="1.10.4030.10:FF:000003">
    <property type="entry name" value="Peptidylprolyl isomerase"/>
    <property type="match status" value="1"/>
</dbReference>
<evidence type="ECO:0000313" key="7">
    <source>
        <dbReference type="Proteomes" id="UP000255534"/>
    </source>
</evidence>
<keyword evidence="5" id="KW-1133">Transmembrane helix</keyword>
<dbReference type="InterPro" id="IPR052029">
    <property type="entry name" value="PpiD_chaperone"/>
</dbReference>
<reference evidence="6 7" key="1">
    <citation type="submission" date="2018-06" db="EMBL/GenBank/DDBJ databases">
        <authorList>
            <consortium name="Pathogen Informatics"/>
            <person name="Doyle S."/>
        </authorList>
    </citation>
    <scope>NUCLEOTIDE SEQUENCE [LARGE SCALE GENOMIC DNA]</scope>
    <source>
        <strain evidence="6 7">NCTC5798</strain>
    </source>
</reference>
<evidence type="ECO:0000256" key="1">
    <source>
        <dbReference type="ARBA" id="ARBA00004236"/>
    </source>
</evidence>
<dbReference type="AlphaFoldDB" id="A0A379V3V8"/>
<evidence type="ECO:0000313" key="6">
    <source>
        <dbReference type="EMBL" id="SUG74456.1"/>
    </source>
</evidence>
<keyword evidence="4" id="KW-0143">Chaperone</keyword>
<protein>
    <submittedName>
        <fullName evidence="6">Peptidyl-prolyl cis-trans isomerase D</fullName>
        <ecNumber evidence="6">5.2.1.8</ecNumber>
    </submittedName>
</protein>
<evidence type="ECO:0000256" key="2">
    <source>
        <dbReference type="ARBA" id="ARBA00022475"/>
    </source>
</evidence>
<proteinExistence type="predicted"/>
<dbReference type="EC" id="5.2.1.8" evidence="6"/>
<keyword evidence="6" id="KW-0413">Isomerase</keyword>
<accession>A0A379V3V8</accession>
<name>A0A379V3V8_SALET</name>
<dbReference type="EMBL" id="UGXK01000001">
    <property type="protein sequence ID" value="SUG74456.1"/>
    <property type="molecule type" value="Genomic_DNA"/>
</dbReference>
<evidence type="ECO:0000256" key="5">
    <source>
        <dbReference type="SAM" id="Phobius"/>
    </source>
</evidence>
<comment type="subcellular location">
    <subcellularLocation>
        <location evidence="1">Cell membrane</location>
    </subcellularLocation>
</comment>
<dbReference type="Gene3D" id="1.10.4030.10">
    <property type="entry name" value="Porin chaperone SurA, peptide-binding domain"/>
    <property type="match status" value="1"/>
</dbReference>
<evidence type="ECO:0000256" key="3">
    <source>
        <dbReference type="ARBA" id="ARBA00023136"/>
    </source>
</evidence>
<dbReference type="PANTHER" id="PTHR47529">
    <property type="entry name" value="PEPTIDYL-PROLYL CIS-TRANS ISOMERASE D"/>
    <property type="match status" value="1"/>
</dbReference>
<dbReference type="InterPro" id="IPR027304">
    <property type="entry name" value="Trigger_fact/SurA_dom_sf"/>
</dbReference>
<dbReference type="Pfam" id="PF13624">
    <property type="entry name" value="SurA_N_3"/>
    <property type="match status" value="1"/>
</dbReference>
<dbReference type="SUPFAM" id="SSF109998">
    <property type="entry name" value="Triger factor/SurA peptide-binding domain-like"/>
    <property type="match status" value="1"/>
</dbReference>
<organism evidence="6 7">
    <name type="scientific">Salmonella enterica I</name>
    <dbReference type="NCBI Taxonomy" id="59201"/>
    <lineage>
        <taxon>Bacteria</taxon>
        <taxon>Pseudomonadati</taxon>
        <taxon>Pseudomonadota</taxon>
        <taxon>Gammaproteobacteria</taxon>
        <taxon>Enterobacterales</taxon>
        <taxon>Enterobacteriaceae</taxon>
        <taxon>Salmonella</taxon>
    </lineage>
</organism>
<dbReference type="PANTHER" id="PTHR47529:SF1">
    <property type="entry name" value="PERIPLASMIC CHAPERONE PPID"/>
    <property type="match status" value="1"/>
</dbReference>
<gene>
    <name evidence="6" type="primary">ppiD_1</name>
    <name evidence="6" type="ORF">NCTC5798_05770</name>
</gene>
<dbReference type="GO" id="GO:0003755">
    <property type="term" value="F:peptidyl-prolyl cis-trans isomerase activity"/>
    <property type="evidence" value="ECO:0007669"/>
    <property type="project" value="UniProtKB-EC"/>
</dbReference>
<evidence type="ECO:0000256" key="4">
    <source>
        <dbReference type="ARBA" id="ARBA00023186"/>
    </source>
</evidence>
<sequence length="259" mass="28964">MMDSLRTAANSLVLKIIFVIIIVSFILTGVSGYLIGGSNNYAAKVNGQEISRAQFENAFNNERNRMQQQLGDRYSELAANEGYMKSLRQQVLNRLIDEALLDQYSRELKLGISDEQVKQAIFATPAFQVDGKFDNNRYNAIVNQMGMTADQYAQALRNQLTTQQLINGVAGTDFMLKGETDELAALVSQQRVVREAVIDVNALAAKQQVTDQEVSSYYDQNKVRFMTPEQFRVSYIKLDAATMQAPVSDADIQAIMTSM</sequence>
<keyword evidence="3 5" id="KW-0472">Membrane</keyword>
<dbReference type="Proteomes" id="UP000255534">
    <property type="component" value="Unassembled WGS sequence"/>
</dbReference>
<feature type="transmembrane region" description="Helical" evidence="5">
    <location>
        <begin position="12"/>
        <end position="35"/>
    </location>
</feature>
<keyword evidence="5" id="KW-0812">Transmembrane</keyword>
<keyword evidence="2" id="KW-1003">Cell membrane</keyword>